<accession>A0ABR3EN23</accession>
<gene>
    <name evidence="2" type="ORF">V5O48_017767</name>
</gene>
<feature type="compositionally biased region" description="Low complexity" evidence="1">
    <location>
        <begin position="20"/>
        <end position="30"/>
    </location>
</feature>
<dbReference type="Proteomes" id="UP001465976">
    <property type="component" value="Unassembled WGS sequence"/>
</dbReference>
<protein>
    <submittedName>
        <fullName evidence="2">Uncharacterized protein</fullName>
    </submittedName>
</protein>
<feature type="region of interest" description="Disordered" evidence="1">
    <location>
        <begin position="608"/>
        <end position="686"/>
    </location>
</feature>
<feature type="region of interest" description="Disordered" evidence="1">
    <location>
        <begin position="1"/>
        <end position="35"/>
    </location>
</feature>
<feature type="compositionally biased region" description="Polar residues" evidence="1">
    <location>
        <begin position="1051"/>
        <end position="1063"/>
    </location>
</feature>
<dbReference type="EMBL" id="JBAHYK010002882">
    <property type="protein sequence ID" value="KAL0564283.1"/>
    <property type="molecule type" value="Genomic_DNA"/>
</dbReference>
<keyword evidence="3" id="KW-1185">Reference proteome</keyword>
<evidence type="ECO:0000313" key="2">
    <source>
        <dbReference type="EMBL" id="KAL0564283.1"/>
    </source>
</evidence>
<comment type="caution">
    <text evidence="2">The sequence shown here is derived from an EMBL/GenBank/DDBJ whole genome shotgun (WGS) entry which is preliminary data.</text>
</comment>
<organism evidence="2 3">
    <name type="scientific">Marasmius crinis-equi</name>
    <dbReference type="NCBI Taxonomy" id="585013"/>
    <lineage>
        <taxon>Eukaryota</taxon>
        <taxon>Fungi</taxon>
        <taxon>Dikarya</taxon>
        <taxon>Basidiomycota</taxon>
        <taxon>Agaricomycotina</taxon>
        <taxon>Agaricomycetes</taxon>
        <taxon>Agaricomycetidae</taxon>
        <taxon>Agaricales</taxon>
        <taxon>Marasmiineae</taxon>
        <taxon>Marasmiaceae</taxon>
        <taxon>Marasmius</taxon>
    </lineage>
</organism>
<evidence type="ECO:0000256" key="1">
    <source>
        <dbReference type="SAM" id="MobiDB-lite"/>
    </source>
</evidence>
<dbReference type="PANTHER" id="PTHR24216">
    <property type="entry name" value="PAXILLIN-RELATED"/>
    <property type="match status" value="1"/>
</dbReference>
<feature type="compositionally biased region" description="Pro residues" evidence="1">
    <location>
        <begin position="1078"/>
        <end position="1089"/>
    </location>
</feature>
<proteinExistence type="predicted"/>
<feature type="compositionally biased region" description="Polar residues" evidence="1">
    <location>
        <begin position="655"/>
        <end position="669"/>
    </location>
</feature>
<feature type="compositionally biased region" description="Low complexity" evidence="1">
    <location>
        <begin position="1016"/>
        <end position="1026"/>
    </location>
</feature>
<feature type="region of interest" description="Disordered" evidence="1">
    <location>
        <begin position="991"/>
        <end position="1101"/>
    </location>
</feature>
<sequence length="1101" mass="122260">MSSSNAAAGPSRPSKKPKARAPSPSKSVPPQDAAPKMQIPDAALAKIRHHLTVPIEPAHSLASLRISAEKYSIELVDEEVGRYLYHHSLVVWRTIREFLYILLTNRAEGPALSDLVALPELADIAAFVAGVFESWHDLSWSPKEPLYLIPPFVITTLYSAELVARFLRPAVVTFRFQLPQELLELPLNHSLLSLLKPLWCKSHLAYPRFRLYDQLCSTISLNEMFHRTCHANQCIPSIIETFDLPVDHTWIQSLRAGNGFPECELVPRETAHIFPYDHQVSDPHLCAAKKWSELPPCRTPIRGRTLASPQGPLHSVQPDTPGPFSPYLAQVPILPPFYHDFPDQHNREIVLYSYHLPDHAGRLFEGLKFLAQELVPLLIDYLEDNEISDAVQLLANHRVLKMLGRIVAEVTANPKAGSATRVVPFWIPCILLSAEILVRIASNFSGSRLSWYLPDDWVHRSDLNMAEWVKPFWFMNGMPDPLVGVNFPLRIPSQPSIIELIEQFKDDGFAGLQDVAQPWDSNYIRQLRYPSSPARKFPLCLPYISFQRAWYESGVLPASSGAIKPVFLEIPSKFSAPMDVKVSALDSDPDFVPSESGFDPEDVVMEEPADLSEDDHQHPPETDMDAENFETEEPDDDAESEEEEDEEVDQIRESGGTQSPAPSLSQALNSPARRSESPPSAHDPASTFEDVVHNAQKGFSLSVPRLEKADNDTTLRAPPSLYSGVSRQVLDPPLVKPAQYWQQNKDSVMTYRRPGSSAKQAEPVVLHKESGWVCGRRETLHAISLGPTFSALHACDQCITRGIGHRCSPRPGHKCGPCASKVSGPCSHEASPDLVNMMRDQLKPLVGLCPSALGDEVVSLIRQGEITQQLLETAEMARETYFEAYDRLAAKFEDPLVLFNTIRAGGGRVHSADFEKFSQEFNWSIFGMEQVDTVRAAFHEVGPLPSGSEPRERRAWEESLADAMKDPNVIANVPVLQQAWNTFTAKISAEEATRKGRKKTDFVSLRHRTKRKAGISATSQPAAESSSSEDEGAAPPTPEDPRPAKRRRANTKTSTSADVTTSKRQGKQRAVPSRSPSPEFPAPSPPPVAANPKTKKTKGGK</sequence>
<feature type="compositionally biased region" description="Acidic residues" evidence="1">
    <location>
        <begin position="622"/>
        <end position="648"/>
    </location>
</feature>
<reference evidence="2 3" key="1">
    <citation type="submission" date="2024-02" db="EMBL/GenBank/DDBJ databases">
        <title>A draft genome for the cacao thread blight pathogen Marasmius crinis-equi.</title>
        <authorList>
            <person name="Cohen S.P."/>
            <person name="Baruah I.K."/>
            <person name="Amoako-Attah I."/>
            <person name="Bukari Y."/>
            <person name="Meinhardt L.W."/>
            <person name="Bailey B.A."/>
        </authorList>
    </citation>
    <scope>NUCLEOTIDE SEQUENCE [LARGE SCALE GENOMIC DNA]</scope>
    <source>
        <strain evidence="2 3">GH-76</strain>
    </source>
</reference>
<feature type="compositionally biased region" description="Low complexity" evidence="1">
    <location>
        <begin position="1"/>
        <end position="12"/>
    </location>
</feature>
<evidence type="ECO:0000313" key="3">
    <source>
        <dbReference type="Proteomes" id="UP001465976"/>
    </source>
</evidence>
<name>A0ABR3EN23_9AGAR</name>